<protein>
    <submittedName>
        <fullName evidence="2">Uncharacterized protein</fullName>
    </submittedName>
</protein>
<gene>
    <name evidence="2" type="ORF">Tco_0803895</name>
</gene>
<dbReference type="Proteomes" id="UP001151760">
    <property type="component" value="Unassembled WGS sequence"/>
</dbReference>
<sequence>MEKGFLSPKGRGRGRGNGVNKKQSTLNKDPAKDMNHFFDMSTTVNVVDVCLYPPILTLNSLDGNIGKQTDKRADLAKISSINPSSSVDASVQNNTEPVSYAKLLNGEQIRKSINFCTFLELAGNGVDIAI</sequence>
<reference evidence="2" key="2">
    <citation type="submission" date="2022-01" db="EMBL/GenBank/DDBJ databases">
        <authorList>
            <person name="Yamashiro T."/>
            <person name="Shiraishi A."/>
            <person name="Satake H."/>
            <person name="Nakayama K."/>
        </authorList>
    </citation>
    <scope>NUCLEOTIDE SEQUENCE</scope>
</reference>
<evidence type="ECO:0000256" key="1">
    <source>
        <dbReference type="SAM" id="MobiDB-lite"/>
    </source>
</evidence>
<feature type="region of interest" description="Disordered" evidence="1">
    <location>
        <begin position="1"/>
        <end position="33"/>
    </location>
</feature>
<keyword evidence="3" id="KW-1185">Reference proteome</keyword>
<name>A0ABQ5A6X8_9ASTR</name>
<evidence type="ECO:0000313" key="2">
    <source>
        <dbReference type="EMBL" id="GJS96927.1"/>
    </source>
</evidence>
<accession>A0ABQ5A6X8</accession>
<dbReference type="EMBL" id="BQNB010011923">
    <property type="protein sequence ID" value="GJS96927.1"/>
    <property type="molecule type" value="Genomic_DNA"/>
</dbReference>
<proteinExistence type="predicted"/>
<comment type="caution">
    <text evidence="2">The sequence shown here is derived from an EMBL/GenBank/DDBJ whole genome shotgun (WGS) entry which is preliminary data.</text>
</comment>
<reference evidence="2" key="1">
    <citation type="journal article" date="2022" name="Int. J. Mol. Sci.">
        <title>Draft Genome of Tanacetum Coccineum: Genomic Comparison of Closely Related Tanacetum-Family Plants.</title>
        <authorList>
            <person name="Yamashiro T."/>
            <person name="Shiraishi A."/>
            <person name="Nakayama K."/>
            <person name="Satake H."/>
        </authorList>
    </citation>
    <scope>NUCLEOTIDE SEQUENCE</scope>
</reference>
<evidence type="ECO:0000313" key="3">
    <source>
        <dbReference type="Proteomes" id="UP001151760"/>
    </source>
</evidence>
<organism evidence="2 3">
    <name type="scientific">Tanacetum coccineum</name>
    <dbReference type="NCBI Taxonomy" id="301880"/>
    <lineage>
        <taxon>Eukaryota</taxon>
        <taxon>Viridiplantae</taxon>
        <taxon>Streptophyta</taxon>
        <taxon>Embryophyta</taxon>
        <taxon>Tracheophyta</taxon>
        <taxon>Spermatophyta</taxon>
        <taxon>Magnoliopsida</taxon>
        <taxon>eudicotyledons</taxon>
        <taxon>Gunneridae</taxon>
        <taxon>Pentapetalae</taxon>
        <taxon>asterids</taxon>
        <taxon>campanulids</taxon>
        <taxon>Asterales</taxon>
        <taxon>Asteraceae</taxon>
        <taxon>Asteroideae</taxon>
        <taxon>Anthemideae</taxon>
        <taxon>Anthemidinae</taxon>
        <taxon>Tanacetum</taxon>
    </lineage>
</organism>